<comment type="similarity">
    <text evidence="2">Belongs to the COG8 family.</text>
</comment>
<dbReference type="GO" id="GO:0015031">
    <property type="term" value="P:protein transport"/>
    <property type="evidence" value="ECO:0007669"/>
    <property type="project" value="UniProtKB-KW"/>
</dbReference>
<keyword evidence="6" id="KW-0333">Golgi apparatus</keyword>
<evidence type="ECO:0000256" key="7">
    <source>
        <dbReference type="ARBA" id="ARBA00023136"/>
    </source>
</evidence>
<evidence type="ECO:0000256" key="2">
    <source>
        <dbReference type="ARBA" id="ARBA00006419"/>
    </source>
</evidence>
<keyword evidence="5" id="KW-0653">Protein transport</keyword>
<dbReference type="Pfam" id="PF04124">
    <property type="entry name" value="Dor1"/>
    <property type="match status" value="2"/>
</dbReference>
<feature type="region of interest" description="Disordered" evidence="9">
    <location>
        <begin position="266"/>
        <end position="293"/>
    </location>
</feature>
<dbReference type="AlphaFoldDB" id="A0A369K195"/>
<evidence type="ECO:0000256" key="8">
    <source>
        <dbReference type="ARBA" id="ARBA00031347"/>
    </source>
</evidence>
<dbReference type="FunCoup" id="A0A369K195">
    <property type="interactions" value="43"/>
</dbReference>
<dbReference type="InParanoid" id="A0A369K195"/>
<sequence>MTMAESPSSSSAAAYETHLTTLDLPALLAEPSALQTQAHHLTSSLTSLTHTSYPTFLTLHQTTNGLSSSLGSLSTSLSSLISTSLPALQEATAAWHTRTTDVLHERSKARLVLDQHDKLKDLLDIPLFIDSCVRNGYFQEALALASHVSAMATRPNAPTILISVHAEVRVAIAQMLVVLLGTLHEPGRKLPALWKAVNFLRKMNAFGRDEEEDGKGYLGCVVADEGLSKASSEELLALAFLSGRLTCLTAALDPISRDINRLINAPTSSPTDYSASTPIDNPKPTFNLGSGMSERDKEDVARYLKKYIDVWRESAYDLITQYSTIFLEQQQPSQLTSPPPKSTASFQRRPSGQSAHPPPIATSAPLPSPAPSLLPLLSPHLLSHLLPLLRTTLPLLPLPFLPSLLTQLTYCATAFTRVGLDFRGVVGGVVSDAVVSAVRRGFRDIKSITSPDKGKPVTSKKPSEWLILSSHIDSPPLPHAVQTPAHIPPQLLTSYPPLAKYTNTVLGVLNSLRLLAPVGIMRDLVVELDGVLGGCGAELIEYLGPFVGVGGSEDEEEEGGDEERGRRAEEKVARAVGDVYFKVLVPFLRRALVEGVYGVPIASLGDGGEDMLGRTAKEWEER</sequence>
<name>A0A369K195_HYPMA</name>
<dbReference type="STRING" id="39966.A0A369K195"/>
<protein>
    <recommendedName>
        <fullName evidence="3">Conserved oligomeric Golgi complex subunit 8</fullName>
    </recommendedName>
    <alternativeName>
        <fullName evidence="8">Component of oligomeric Golgi complex 8</fullName>
    </alternativeName>
</protein>
<dbReference type="EMBL" id="LUEZ02000010">
    <property type="protein sequence ID" value="RDB28391.1"/>
    <property type="molecule type" value="Genomic_DNA"/>
</dbReference>
<evidence type="ECO:0000256" key="4">
    <source>
        <dbReference type="ARBA" id="ARBA00022448"/>
    </source>
</evidence>
<dbReference type="OrthoDB" id="1661054at2759"/>
<feature type="region of interest" description="Disordered" evidence="9">
    <location>
        <begin position="330"/>
        <end position="365"/>
    </location>
</feature>
<evidence type="ECO:0000256" key="6">
    <source>
        <dbReference type="ARBA" id="ARBA00023034"/>
    </source>
</evidence>
<evidence type="ECO:0000256" key="3">
    <source>
        <dbReference type="ARBA" id="ARBA00020983"/>
    </source>
</evidence>
<feature type="compositionally biased region" description="Acidic residues" evidence="9">
    <location>
        <begin position="552"/>
        <end position="561"/>
    </location>
</feature>
<proteinExistence type="inferred from homology"/>
<feature type="region of interest" description="Disordered" evidence="9">
    <location>
        <begin position="550"/>
        <end position="569"/>
    </location>
</feature>
<comment type="subcellular location">
    <subcellularLocation>
        <location evidence="1">Golgi apparatus membrane</location>
        <topology evidence="1">Peripheral membrane protein</topology>
    </subcellularLocation>
</comment>
<keyword evidence="4" id="KW-0813">Transport</keyword>
<dbReference type="InterPro" id="IPR007255">
    <property type="entry name" value="COG8"/>
</dbReference>
<dbReference type="Proteomes" id="UP000076154">
    <property type="component" value="Unassembled WGS sequence"/>
</dbReference>
<dbReference type="GO" id="GO:0017119">
    <property type="term" value="C:Golgi transport complex"/>
    <property type="evidence" value="ECO:0007669"/>
    <property type="project" value="InterPro"/>
</dbReference>
<evidence type="ECO:0000256" key="1">
    <source>
        <dbReference type="ARBA" id="ARBA00004395"/>
    </source>
</evidence>
<keyword evidence="11" id="KW-1185">Reference proteome</keyword>
<organism evidence="10 11">
    <name type="scientific">Hypsizygus marmoreus</name>
    <name type="common">White beech mushroom</name>
    <name type="synonym">Agaricus marmoreus</name>
    <dbReference type="NCBI Taxonomy" id="39966"/>
    <lineage>
        <taxon>Eukaryota</taxon>
        <taxon>Fungi</taxon>
        <taxon>Dikarya</taxon>
        <taxon>Basidiomycota</taxon>
        <taxon>Agaricomycotina</taxon>
        <taxon>Agaricomycetes</taxon>
        <taxon>Agaricomycetidae</taxon>
        <taxon>Agaricales</taxon>
        <taxon>Tricholomatineae</taxon>
        <taxon>Lyophyllaceae</taxon>
        <taxon>Hypsizygus</taxon>
    </lineage>
</organism>
<dbReference type="GO" id="GO:0000139">
    <property type="term" value="C:Golgi membrane"/>
    <property type="evidence" value="ECO:0007669"/>
    <property type="project" value="UniProtKB-SubCell"/>
</dbReference>
<evidence type="ECO:0000256" key="9">
    <source>
        <dbReference type="SAM" id="MobiDB-lite"/>
    </source>
</evidence>
<evidence type="ECO:0000313" key="10">
    <source>
        <dbReference type="EMBL" id="RDB28391.1"/>
    </source>
</evidence>
<accession>A0A369K195</accession>
<feature type="compositionally biased region" description="Pro residues" evidence="9">
    <location>
        <begin position="356"/>
        <end position="365"/>
    </location>
</feature>
<feature type="compositionally biased region" description="Polar residues" evidence="9">
    <location>
        <begin position="266"/>
        <end position="279"/>
    </location>
</feature>
<dbReference type="PANTHER" id="PTHR21311">
    <property type="entry name" value="CONSERVED OLIGOMERIC GOLGI COMPLEX COMPONENT 8"/>
    <property type="match status" value="1"/>
</dbReference>
<keyword evidence="7" id="KW-0472">Membrane</keyword>
<dbReference type="PANTHER" id="PTHR21311:SF0">
    <property type="entry name" value="CONSERVED OLIGOMERIC GOLGI COMPLEX SUBUNIT 8"/>
    <property type="match status" value="1"/>
</dbReference>
<dbReference type="GO" id="GO:0006891">
    <property type="term" value="P:intra-Golgi vesicle-mediated transport"/>
    <property type="evidence" value="ECO:0007669"/>
    <property type="project" value="TreeGrafter"/>
</dbReference>
<comment type="caution">
    <text evidence="10">The sequence shown here is derived from an EMBL/GenBank/DDBJ whole genome shotgun (WGS) entry which is preliminary data.</text>
</comment>
<reference evidence="10" key="1">
    <citation type="submission" date="2018-04" db="EMBL/GenBank/DDBJ databases">
        <title>Whole genome sequencing of Hypsizygus marmoreus.</title>
        <authorList>
            <person name="Choi I.-G."/>
            <person name="Min B."/>
            <person name="Kim J.-G."/>
            <person name="Kim S."/>
            <person name="Oh Y.-L."/>
            <person name="Kong W.-S."/>
            <person name="Park H."/>
            <person name="Jeong J."/>
            <person name="Song E.-S."/>
        </authorList>
    </citation>
    <scope>NUCLEOTIDE SEQUENCE [LARGE SCALE GENOMIC DNA]</scope>
    <source>
        <strain evidence="10">51987-8</strain>
    </source>
</reference>
<feature type="compositionally biased region" description="Polar residues" evidence="9">
    <location>
        <begin position="343"/>
        <end position="354"/>
    </location>
</feature>
<evidence type="ECO:0000313" key="11">
    <source>
        <dbReference type="Proteomes" id="UP000076154"/>
    </source>
</evidence>
<evidence type="ECO:0000256" key="5">
    <source>
        <dbReference type="ARBA" id="ARBA00022927"/>
    </source>
</evidence>
<gene>
    <name evidence="10" type="primary">COG8</name>
    <name evidence="10" type="ORF">Hypma_016110</name>
</gene>